<evidence type="ECO:0000256" key="1">
    <source>
        <dbReference type="SAM" id="MobiDB-lite"/>
    </source>
</evidence>
<comment type="caution">
    <text evidence="2">The sequence shown here is derived from an EMBL/GenBank/DDBJ whole genome shotgun (WGS) entry which is preliminary data.</text>
</comment>
<reference evidence="2 3" key="1">
    <citation type="submission" date="2019-05" db="EMBL/GenBank/DDBJ databases">
        <title>Another draft genome of Portunus trituberculatus and its Hox gene families provides insights of decapod evolution.</title>
        <authorList>
            <person name="Jeong J.-H."/>
            <person name="Song I."/>
            <person name="Kim S."/>
            <person name="Choi T."/>
            <person name="Kim D."/>
            <person name="Ryu S."/>
            <person name="Kim W."/>
        </authorList>
    </citation>
    <scope>NUCLEOTIDE SEQUENCE [LARGE SCALE GENOMIC DNA]</scope>
    <source>
        <tissue evidence="2">Muscle</tissue>
    </source>
</reference>
<gene>
    <name evidence="2" type="ORF">E2C01_078583</name>
</gene>
<organism evidence="2 3">
    <name type="scientific">Portunus trituberculatus</name>
    <name type="common">Swimming crab</name>
    <name type="synonym">Neptunus trituberculatus</name>
    <dbReference type="NCBI Taxonomy" id="210409"/>
    <lineage>
        <taxon>Eukaryota</taxon>
        <taxon>Metazoa</taxon>
        <taxon>Ecdysozoa</taxon>
        <taxon>Arthropoda</taxon>
        <taxon>Crustacea</taxon>
        <taxon>Multicrustacea</taxon>
        <taxon>Malacostraca</taxon>
        <taxon>Eumalacostraca</taxon>
        <taxon>Eucarida</taxon>
        <taxon>Decapoda</taxon>
        <taxon>Pleocyemata</taxon>
        <taxon>Brachyura</taxon>
        <taxon>Eubrachyura</taxon>
        <taxon>Portunoidea</taxon>
        <taxon>Portunidae</taxon>
        <taxon>Portuninae</taxon>
        <taxon>Portunus</taxon>
    </lineage>
</organism>
<sequence length="161" mass="17410">MSALINPLRGVGGARGPPPLNTHITTTTTRRGHKRLQSVSVSLSCLTHYDYAHAARGRGATQLFEGHVHASPPRLAHPPQYNENKSYLFFCDLPSSPRHGENMFVPRHTLTPNGPCGMCVGVGAGGQGALQHPPIDPVKPNLLGRTWPNPQQEKQLCDATN</sequence>
<keyword evidence="3" id="KW-1185">Reference proteome</keyword>
<dbReference type="EMBL" id="VSRR010063727">
    <property type="protein sequence ID" value="MPC83863.1"/>
    <property type="molecule type" value="Genomic_DNA"/>
</dbReference>
<dbReference type="Proteomes" id="UP000324222">
    <property type="component" value="Unassembled WGS sequence"/>
</dbReference>
<evidence type="ECO:0000313" key="3">
    <source>
        <dbReference type="Proteomes" id="UP000324222"/>
    </source>
</evidence>
<evidence type="ECO:0000313" key="2">
    <source>
        <dbReference type="EMBL" id="MPC83863.1"/>
    </source>
</evidence>
<name>A0A5B7IN37_PORTR</name>
<feature type="region of interest" description="Disordered" evidence="1">
    <location>
        <begin position="1"/>
        <end position="33"/>
    </location>
</feature>
<protein>
    <submittedName>
        <fullName evidence="2">Uncharacterized protein</fullName>
    </submittedName>
</protein>
<proteinExistence type="predicted"/>
<dbReference type="AlphaFoldDB" id="A0A5B7IN37"/>
<accession>A0A5B7IN37</accession>